<evidence type="ECO:0000313" key="9">
    <source>
        <dbReference type="Proteomes" id="UP000001473"/>
    </source>
</evidence>
<dbReference type="InterPro" id="IPR045035">
    <property type="entry name" value="YSL-like"/>
</dbReference>
<dbReference type="InterPro" id="IPR004813">
    <property type="entry name" value="OPT"/>
</dbReference>
<feature type="transmembrane region" description="Helical" evidence="7">
    <location>
        <begin position="404"/>
        <end position="430"/>
    </location>
</feature>
<feature type="region of interest" description="Disordered" evidence="6">
    <location>
        <begin position="1"/>
        <end position="41"/>
    </location>
</feature>
<dbReference type="PANTHER" id="PTHR31645">
    <property type="entry name" value="OLIGOPEPTIDE TRANSPORTER YGL114W-RELATED"/>
    <property type="match status" value="1"/>
</dbReference>
<dbReference type="AlphaFoldDB" id="C4LGN2"/>
<dbReference type="KEGG" id="ckp:ckrop_0195"/>
<feature type="transmembrane region" description="Helical" evidence="7">
    <location>
        <begin position="505"/>
        <end position="524"/>
    </location>
</feature>
<dbReference type="GO" id="GO:0035673">
    <property type="term" value="F:oligopeptide transmembrane transporter activity"/>
    <property type="evidence" value="ECO:0007669"/>
    <property type="project" value="InterPro"/>
</dbReference>
<dbReference type="NCBIfam" id="TIGR00733">
    <property type="entry name" value="OPT family oligopeptide transporter"/>
    <property type="match status" value="1"/>
</dbReference>
<keyword evidence="9" id="KW-1185">Reference proteome</keyword>
<feature type="transmembrane region" description="Helical" evidence="7">
    <location>
        <begin position="141"/>
        <end position="160"/>
    </location>
</feature>
<evidence type="ECO:0000313" key="8">
    <source>
        <dbReference type="EMBL" id="ACR16987.1"/>
    </source>
</evidence>
<organism evidence="8 9">
    <name type="scientific">Corynebacterium kroppenstedtii (strain DSM 44385 / JCM 11950 / CIP 105744 / CCUG 35717)</name>
    <dbReference type="NCBI Taxonomy" id="645127"/>
    <lineage>
        <taxon>Bacteria</taxon>
        <taxon>Bacillati</taxon>
        <taxon>Actinomycetota</taxon>
        <taxon>Actinomycetes</taxon>
        <taxon>Mycobacteriales</taxon>
        <taxon>Corynebacteriaceae</taxon>
        <taxon>Corynebacterium</taxon>
    </lineage>
</organism>
<feature type="transmembrane region" description="Helical" evidence="7">
    <location>
        <begin position="436"/>
        <end position="455"/>
    </location>
</feature>
<dbReference type="HOGENOM" id="CLU_018238_1_1_11"/>
<evidence type="ECO:0000256" key="4">
    <source>
        <dbReference type="ARBA" id="ARBA00022989"/>
    </source>
</evidence>
<evidence type="ECO:0000256" key="6">
    <source>
        <dbReference type="SAM" id="MobiDB-lite"/>
    </source>
</evidence>
<keyword evidence="3 7" id="KW-0812">Transmembrane</keyword>
<keyword evidence="2" id="KW-0813">Transport</keyword>
<dbReference type="GO" id="GO:0016020">
    <property type="term" value="C:membrane"/>
    <property type="evidence" value="ECO:0007669"/>
    <property type="project" value="UniProtKB-SubCell"/>
</dbReference>
<dbReference type="NCBIfam" id="TIGR00728">
    <property type="entry name" value="OPT_sfam"/>
    <property type="match status" value="1"/>
</dbReference>
<reference evidence="8 9" key="1">
    <citation type="journal article" date="2008" name="J. Biotechnol.">
        <title>Ultrafast pyrosequencing of Corynebacterium kroppenstedtii DSM44385 revealed insights into the physiology of a lipophilic corynebacterium that lacks mycolic acids.</title>
        <authorList>
            <person name="Tauch A."/>
            <person name="Schneider J."/>
            <person name="Szczepanowski R."/>
            <person name="Tilker A."/>
            <person name="Viehoever P."/>
            <person name="Gartemann K.-H."/>
            <person name="Arnold W."/>
            <person name="Blom J."/>
            <person name="Brinkrolf K."/>
            <person name="Brune I."/>
            <person name="Goetker S."/>
            <person name="Weisshaar B."/>
            <person name="Goesmann A."/>
            <person name="Droege M."/>
            <person name="Puehler A."/>
        </authorList>
    </citation>
    <scope>NUCLEOTIDE SEQUENCE [LARGE SCALE GENOMIC DNA]</scope>
    <source>
        <strain evidence="9">DSM 44385 / JCM 11950 / CIP 105744 / CCUG 35717</strain>
    </source>
</reference>
<gene>
    <name evidence="8" type="primary">dccT</name>
    <name evidence="8" type="ordered locus">ckrop_0195</name>
</gene>
<evidence type="ECO:0000256" key="7">
    <source>
        <dbReference type="SAM" id="Phobius"/>
    </source>
</evidence>
<comment type="subcellular location">
    <subcellularLocation>
        <location evidence="1">Membrane</location>
        <topology evidence="1">Multi-pass membrane protein</topology>
    </subcellularLocation>
</comment>
<keyword evidence="5 7" id="KW-0472">Membrane</keyword>
<sequence>MEQNDSSAHAAPKLRDDRQNASRNSSAHGSNNDSPNGPSNVAVQRAASTREFTLRTVILGGLITLVFTAANVYLGLKVGLTFATSIPAAVISMAILRNFKDHTIAENNIVQTIASAAGTLSAIIFVLPGLVMIGWWSGFPYWETAALCAIGGILGVMYSIPLRRALVTHSDLPYPEGVAAAEVLKVGDTHAQDSVNDGDQSSAGSSAVDENRMGLRMIILGGLASGGYALLAALKTVATEISAAFRIGSGGTMIGGSLSLALIGVGHLVGLSVGFAMVVGLLISYGVLLPLRTAGHIPPGTGASGLESIVSDSFSSDVRFIGAGTMAVAAVWTLIKITGPIAKGIKDSLVSSRARHSGKAVDITEQDIPFPVVAGVTLFSMIPIGLLLWLFVKDTSIAHHTGGLIAISIIYILLVGLVVASICGYMAGLIGASNSPISGVGIIVVISAALLIKVAMGAESRSHSDVLIAYTLFTSAVVFGVATISNDNLQDLKTGQLVGATPWKQQVALVVGVLFGSAIIPPVLQLMMSGFGFAGEPGAGDDALAAPQAALLSSVAQGIFGDSLDWSLIGLGAAIGVSVVIINEIVSATSHGKYALPGLAVGMGMYLPSSLTVIIPIGALIGYVYNRWAKKQRNPELARRLGVLLATGLIVGESLFGVLNAGIIAAAGDSDVLAIAPKEWEAGAAVCGVVLFIVCIGCAYRYSRTLARGSSIRES</sequence>
<feature type="transmembrane region" description="Helical" evidence="7">
    <location>
        <begin position="218"/>
        <end position="238"/>
    </location>
</feature>
<evidence type="ECO:0000256" key="2">
    <source>
        <dbReference type="ARBA" id="ARBA00022448"/>
    </source>
</evidence>
<feature type="transmembrane region" description="Helical" evidence="7">
    <location>
        <begin position="368"/>
        <end position="392"/>
    </location>
</feature>
<evidence type="ECO:0000256" key="1">
    <source>
        <dbReference type="ARBA" id="ARBA00004141"/>
    </source>
</evidence>
<dbReference type="STRING" id="645127.ckrop_0195"/>
<evidence type="ECO:0000256" key="3">
    <source>
        <dbReference type="ARBA" id="ARBA00022692"/>
    </source>
</evidence>
<keyword evidence="4 7" id="KW-1133">Transmembrane helix</keyword>
<dbReference type="Pfam" id="PF03169">
    <property type="entry name" value="OPT"/>
    <property type="match status" value="1"/>
</dbReference>
<dbReference type="EMBL" id="CP001620">
    <property type="protein sequence ID" value="ACR16987.1"/>
    <property type="molecule type" value="Genomic_DNA"/>
</dbReference>
<dbReference type="Proteomes" id="UP000001473">
    <property type="component" value="Chromosome"/>
</dbReference>
<dbReference type="InterPro" id="IPR004814">
    <property type="entry name" value="Oligopep_transpt"/>
</dbReference>
<feature type="transmembrane region" description="Helical" evidence="7">
    <location>
        <begin position="683"/>
        <end position="703"/>
    </location>
</feature>
<feature type="transmembrane region" description="Helical" evidence="7">
    <location>
        <begin position="606"/>
        <end position="625"/>
    </location>
</feature>
<name>C4LGN2_CORK4</name>
<feature type="transmembrane region" description="Helical" evidence="7">
    <location>
        <begin position="258"/>
        <end position="283"/>
    </location>
</feature>
<feature type="transmembrane region" description="Helical" evidence="7">
    <location>
        <begin position="52"/>
        <end position="74"/>
    </location>
</feature>
<feature type="transmembrane region" description="Helical" evidence="7">
    <location>
        <begin position="467"/>
        <end position="485"/>
    </location>
</feature>
<feature type="transmembrane region" description="Helical" evidence="7">
    <location>
        <begin position="80"/>
        <end position="97"/>
    </location>
</feature>
<feature type="transmembrane region" description="Helical" evidence="7">
    <location>
        <begin position="318"/>
        <end position="335"/>
    </location>
</feature>
<accession>C4LGN2</accession>
<feature type="transmembrane region" description="Helical" evidence="7">
    <location>
        <begin position="109"/>
        <end position="135"/>
    </location>
</feature>
<feature type="compositionally biased region" description="Low complexity" evidence="6">
    <location>
        <begin position="29"/>
        <end position="40"/>
    </location>
</feature>
<evidence type="ECO:0000256" key="5">
    <source>
        <dbReference type="ARBA" id="ARBA00023136"/>
    </source>
</evidence>
<feature type="transmembrane region" description="Helical" evidence="7">
    <location>
        <begin position="566"/>
        <end position="586"/>
    </location>
</feature>
<dbReference type="eggNOG" id="COG1297">
    <property type="taxonomic scope" value="Bacteria"/>
</dbReference>
<proteinExistence type="predicted"/>
<protein>
    <submittedName>
        <fullName evidence="8">Putative dicarboxylate uptake system</fullName>
    </submittedName>
</protein>
<dbReference type="PANTHER" id="PTHR31645:SF0">
    <property type="entry name" value="OLIGOPEPTIDE TRANSPORTER YGL114W-RELATED"/>
    <property type="match status" value="1"/>
</dbReference>
<feature type="transmembrane region" description="Helical" evidence="7">
    <location>
        <begin position="637"/>
        <end position="663"/>
    </location>
</feature>